<name>A0A0G1D4P5_9BACT</name>
<dbReference type="Gene3D" id="2.60.260.20">
    <property type="entry name" value="Urease metallochaperone UreE, N-terminal domain"/>
    <property type="match status" value="2"/>
</dbReference>
<dbReference type="InterPro" id="IPR008971">
    <property type="entry name" value="HSP40/DnaJ_pept-bd"/>
</dbReference>
<dbReference type="CDD" id="cd06257">
    <property type="entry name" value="DnaJ"/>
    <property type="match status" value="1"/>
</dbReference>
<dbReference type="SUPFAM" id="SSF49493">
    <property type="entry name" value="HSP40/DnaJ peptide-binding domain"/>
    <property type="match status" value="2"/>
</dbReference>
<feature type="domain" description="J" evidence="6">
    <location>
        <begin position="6"/>
        <end position="70"/>
    </location>
</feature>
<dbReference type="InterPro" id="IPR036869">
    <property type="entry name" value="J_dom_sf"/>
</dbReference>
<dbReference type="InterPro" id="IPR002939">
    <property type="entry name" value="DnaJ_C"/>
</dbReference>
<dbReference type="Pfam" id="PF01556">
    <property type="entry name" value="DnaJ_C"/>
    <property type="match status" value="1"/>
</dbReference>
<evidence type="ECO:0000256" key="5">
    <source>
        <dbReference type="ARBA" id="ARBA00023186"/>
    </source>
</evidence>
<proteinExistence type="predicted"/>
<dbReference type="FunFam" id="2.60.260.20:FF:000005">
    <property type="entry name" value="Chaperone protein dnaJ 1, mitochondrial"/>
    <property type="match status" value="1"/>
</dbReference>
<organism evidence="7 8">
    <name type="scientific">Candidatus Collierbacteria bacterium GW2011_GWC2_43_12</name>
    <dbReference type="NCBI Taxonomy" id="1618390"/>
    <lineage>
        <taxon>Bacteria</taxon>
        <taxon>Candidatus Collieribacteriota</taxon>
    </lineage>
</organism>
<keyword evidence="5" id="KW-0143">Chaperone</keyword>
<evidence type="ECO:0000313" key="7">
    <source>
        <dbReference type="EMBL" id="KKS92642.1"/>
    </source>
</evidence>
<dbReference type="Pfam" id="PF00226">
    <property type="entry name" value="DnaJ"/>
    <property type="match status" value="1"/>
</dbReference>
<dbReference type="GO" id="GO:0042026">
    <property type="term" value="P:protein refolding"/>
    <property type="evidence" value="ECO:0007669"/>
    <property type="project" value="TreeGrafter"/>
</dbReference>
<dbReference type="PANTHER" id="PTHR43096:SF52">
    <property type="entry name" value="DNAJ HOMOLOG 1, MITOCHONDRIAL-RELATED"/>
    <property type="match status" value="1"/>
</dbReference>
<sequence>MATTRDFYDILGVSKTASAAEIKSAYRKLALKWHPDRNKEKDATEKFKEINEAYEVLSSPEKKSKYDQFGHAAFGGGTGYNPFGQQSSGNPFSSYYSTGGNINFEDLFGGRGGFSDPFDIFSSFFGGAGAGRRQAKPRYTLKLDFMEAVNGTEKTIVHQGKQYTVKVPAGIDEGNRIRYDAFDVSFEIKNSPTFKREGSDVIVNHEIPFTLAILGGETKVQTLTGDLKIRVGAGTQPETVLRLSGKGIKHLQSSRHGDFYIRFVIKFPTRLSGKQKELLKKFEDLS</sequence>
<dbReference type="GO" id="GO:0051082">
    <property type="term" value="F:unfolded protein binding"/>
    <property type="evidence" value="ECO:0007669"/>
    <property type="project" value="InterPro"/>
</dbReference>
<keyword evidence="3" id="KW-0863">Zinc-finger</keyword>
<gene>
    <name evidence="7" type="ORF">UV68_C0040G0004</name>
</gene>
<dbReference type="PROSITE" id="PS50076">
    <property type="entry name" value="DNAJ_2"/>
    <property type="match status" value="1"/>
</dbReference>
<dbReference type="PANTHER" id="PTHR43096">
    <property type="entry name" value="DNAJ HOMOLOG 1, MITOCHONDRIAL-RELATED"/>
    <property type="match status" value="1"/>
</dbReference>
<dbReference type="CDD" id="cd10747">
    <property type="entry name" value="DnaJ_C"/>
    <property type="match status" value="1"/>
</dbReference>
<dbReference type="AlphaFoldDB" id="A0A0G1D4P5"/>
<evidence type="ECO:0000256" key="3">
    <source>
        <dbReference type="ARBA" id="ARBA00022771"/>
    </source>
</evidence>
<dbReference type="SMART" id="SM00271">
    <property type="entry name" value="DnaJ"/>
    <property type="match status" value="1"/>
</dbReference>
<comment type="caution">
    <text evidence="7">The sequence shown here is derived from an EMBL/GenBank/DDBJ whole genome shotgun (WGS) entry which is preliminary data.</text>
</comment>
<protein>
    <submittedName>
        <fullName evidence="7">Chaperone DnaJ</fullName>
    </submittedName>
</protein>
<dbReference type="GO" id="GO:0005737">
    <property type="term" value="C:cytoplasm"/>
    <property type="evidence" value="ECO:0007669"/>
    <property type="project" value="TreeGrafter"/>
</dbReference>
<keyword evidence="1" id="KW-0479">Metal-binding</keyword>
<dbReference type="SUPFAM" id="SSF46565">
    <property type="entry name" value="Chaperone J-domain"/>
    <property type="match status" value="1"/>
</dbReference>
<reference evidence="7 8" key="1">
    <citation type="journal article" date="2015" name="Nature">
        <title>rRNA introns, odd ribosomes, and small enigmatic genomes across a large radiation of phyla.</title>
        <authorList>
            <person name="Brown C.T."/>
            <person name="Hug L.A."/>
            <person name="Thomas B.C."/>
            <person name="Sharon I."/>
            <person name="Castelle C.J."/>
            <person name="Singh A."/>
            <person name="Wilkins M.J."/>
            <person name="Williams K.H."/>
            <person name="Banfield J.F."/>
        </authorList>
    </citation>
    <scope>NUCLEOTIDE SEQUENCE [LARGE SCALE GENOMIC DNA]</scope>
</reference>
<accession>A0A0G1D4P5</accession>
<dbReference type="InterPro" id="IPR001623">
    <property type="entry name" value="DnaJ_domain"/>
</dbReference>
<evidence type="ECO:0000256" key="4">
    <source>
        <dbReference type="ARBA" id="ARBA00022833"/>
    </source>
</evidence>
<dbReference type="PATRIC" id="fig|1618390.3.peg.726"/>
<evidence type="ECO:0000256" key="2">
    <source>
        <dbReference type="ARBA" id="ARBA00022737"/>
    </source>
</evidence>
<evidence type="ECO:0000256" key="1">
    <source>
        <dbReference type="ARBA" id="ARBA00022723"/>
    </source>
</evidence>
<evidence type="ECO:0000259" key="6">
    <source>
        <dbReference type="PROSITE" id="PS50076"/>
    </source>
</evidence>
<dbReference type="PRINTS" id="PR00625">
    <property type="entry name" value="JDOMAIN"/>
</dbReference>
<dbReference type="Gene3D" id="1.10.287.110">
    <property type="entry name" value="DnaJ domain"/>
    <property type="match status" value="1"/>
</dbReference>
<keyword evidence="2" id="KW-0677">Repeat</keyword>
<dbReference type="Proteomes" id="UP000033980">
    <property type="component" value="Unassembled WGS sequence"/>
</dbReference>
<dbReference type="GO" id="GO:0008270">
    <property type="term" value="F:zinc ion binding"/>
    <property type="evidence" value="ECO:0007669"/>
    <property type="project" value="UniProtKB-KW"/>
</dbReference>
<evidence type="ECO:0000313" key="8">
    <source>
        <dbReference type="Proteomes" id="UP000033980"/>
    </source>
</evidence>
<keyword evidence="4" id="KW-0862">Zinc</keyword>
<dbReference type="EMBL" id="LCFK01000040">
    <property type="protein sequence ID" value="KKS92642.1"/>
    <property type="molecule type" value="Genomic_DNA"/>
</dbReference>